<keyword evidence="9" id="KW-0472">Membrane</keyword>
<gene>
    <name evidence="13" type="primary">modC</name>
    <name evidence="13" type="ORF">OOZ53_17800</name>
</gene>
<evidence type="ECO:0000259" key="11">
    <source>
        <dbReference type="PROSITE" id="PS50893"/>
    </source>
</evidence>
<dbReference type="SUPFAM" id="SSF52540">
    <property type="entry name" value="P-loop containing nucleoside triphosphate hydrolases"/>
    <property type="match status" value="1"/>
</dbReference>
<dbReference type="InterPro" id="IPR011868">
    <property type="entry name" value="ModC_ABC_ATP-bd"/>
</dbReference>
<dbReference type="EMBL" id="JAPJZH010000011">
    <property type="protein sequence ID" value="MDA4847219.1"/>
    <property type="molecule type" value="Genomic_DNA"/>
</dbReference>
<dbReference type="Proteomes" id="UP001148313">
    <property type="component" value="Unassembled WGS sequence"/>
</dbReference>
<evidence type="ECO:0000256" key="4">
    <source>
        <dbReference type="ARBA" id="ARBA00022505"/>
    </source>
</evidence>
<keyword evidence="4 10" id="KW-0500">Molybdenum</keyword>
<dbReference type="Gene3D" id="2.40.50.100">
    <property type="match status" value="1"/>
</dbReference>
<name>A0ABT4VR89_9HYPH</name>
<proteinExistence type="inferred from homology"/>
<dbReference type="PANTHER" id="PTHR43514:SF4">
    <property type="entry name" value="ABC TRANSPORTER I FAMILY MEMBER 10"/>
    <property type="match status" value="1"/>
</dbReference>
<dbReference type="Pfam" id="PF00005">
    <property type="entry name" value="ABC_tran"/>
    <property type="match status" value="1"/>
</dbReference>
<evidence type="ECO:0000256" key="7">
    <source>
        <dbReference type="ARBA" id="ARBA00022840"/>
    </source>
</evidence>
<protein>
    <submittedName>
        <fullName evidence="13">Molybdenum ABC transporter ATP-binding protein</fullName>
    </submittedName>
</protein>
<evidence type="ECO:0000259" key="12">
    <source>
        <dbReference type="PROSITE" id="PS51866"/>
    </source>
</evidence>
<evidence type="ECO:0000256" key="3">
    <source>
        <dbReference type="ARBA" id="ARBA00022475"/>
    </source>
</evidence>
<evidence type="ECO:0000256" key="8">
    <source>
        <dbReference type="ARBA" id="ARBA00022967"/>
    </source>
</evidence>
<dbReference type="Pfam" id="PF03459">
    <property type="entry name" value="TOBE"/>
    <property type="match status" value="1"/>
</dbReference>
<dbReference type="PANTHER" id="PTHR43514">
    <property type="entry name" value="ABC TRANSPORTER I FAMILY MEMBER 10"/>
    <property type="match status" value="1"/>
</dbReference>
<dbReference type="SUPFAM" id="SSF50331">
    <property type="entry name" value="MOP-like"/>
    <property type="match status" value="1"/>
</dbReference>
<feature type="domain" description="ABC transporter" evidence="11">
    <location>
        <begin position="2"/>
        <end position="232"/>
    </location>
</feature>
<keyword evidence="6" id="KW-0547">Nucleotide-binding</keyword>
<sequence>MSLAVRLHSRLGDFEISAEFEAGAGVTALFGHSGSGKTSILKMIAGLIRPQSGVVRADGRTLFDSEAGTDIAPPKRRIGMVFQDARLFPHMSVARNLTYGRWAGNRNSSADLDRITELLGIGGLMDRYPATLSGGEMQRVAIGRALLADPALLLMDEPLASLDQARKREILPYLEEVRDETGLPIVYVSHEVDEVARLADTLVLLSDGTVLGSGDAVEMFSKLEFGPALGRHEASSLVSGTVSAIDAQYGLCTVSLEGGQELHIVSDRVRAGDRLRMRIKARDVALSLAAPQDVSVRNVLPATVRSFALDESPFVEIVLDIGGQALRARITRHAFDALGISTDLPVFAMIKSVAIGQRMLSGRK</sequence>
<evidence type="ECO:0000256" key="9">
    <source>
        <dbReference type="ARBA" id="ARBA00023136"/>
    </source>
</evidence>
<keyword evidence="3" id="KW-1003">Cell membrane</keyword>
<keyword evidence="8" id="KW-1278">Translocase</keyword>
<dbReference type="PROSITE" id="PS51866">
    <property type="entry name" value="MOP"/>
    <property type="match status" value="1"/>
</dbReference>
<evidence type="ECO:0000256" key="10">
    <source>
        <dbReference type="PROSITE-ProRule" id="PRU01213"/>
    </source>
</evidence>
<dbReference type="InterPro" id="IPR003593">
    <property type="entry name" value="AAA+_ATPase"/>
</dbReference>
<feature type="domain" description="Mop" evidence="12">
    <location>
        <begin position="293"/>
        <end position="359"/>
    </location>
</feature>
<dbReference type="InterPro" id="IPR017871">
    <property type="entry name" value="ABC_transporter-like_CS"/>
</dbReference>
<comment type="similarity">
    <text evidence="1">Belongs to the ABC transporter superfamily.</text>
</comment>
<evidence type="ECO:0000256" key="5">
    <source>
        <dbReference type="ARBA" id="ARBA00022519"/>
    </source>
</evidence>
<dbReference type="RefSeq" id="WP_271091030.1">
    <property type="nucleotide sequence ID" value="NZ_JAPJZH010000011.1"/>
</dbReference>
<dbReference type="NCBIfam" id="TIGR02142">
    <property type="entry name" value="modC_ABC"/>
    <property type="match status" value="1"/>
</dbReference>
<reference evidence="13" key="1">
    <citation type="submission" date="2022-11" db="EMBL/GenBank/DDBJ databases">
        <title>Hoeflea poritis sp. nov., isolated from scleractinian coral Porites lutea.</title>
        <authorList>
            <person name="Zhang G."/>
            <person name="Wei Q."/>
            <person name="Cai L."/>
        </authorList>
    </citation>
    <scope>NUCLEOTIDE SEQUENCE</scope>
    <source>
        <strain evidence="13">E7-10</strain>
    </source>
</reference>
<keyword evidence="14" id="KW-1185">Reference proteome</keyword>
<evidence type="ECO:0000313" key="13">
    <source>
        <dbReference type="EMBL" id="MDA4847219.1"/>
    </source>
</evidence>
<dbReference type="InterPro" id="IPR003439">
    <property type="entry name" value="ABC_transporter-like_ATP-bd"/>
</dbReference>
<comment type="caution">
    <text evidence="13">The sequence shown here is derived from an EMBL/GenBank/DDBJ whole genome shotgun (WGS) entry which is preliminary data.</text>
</comment>
<keyword evidence="7 13" id="KW-0067">ATP-binding</keyword>
<dbReference type="Gene3D" id="3.40.50.300">
    <property type="entry name" value="P-loop containing nucleotide triphosphate hydrolases"/>
    <property type="match status" value="1"/>
</dbReference>
<evidence type="ECO:0000256" key="2">
    <source>
        <dbReference type="ARBA" id="ARBA00022448"/>
    </source>
</evidence>
<keyword evidence="2" id="KW-0813">Transport</keyword>
<dbReference type="InterPro" id="IPR005116">
    <property type="entry name" value="Transp-assoc_OB_typ1"/>
</dbReference>
<evidence type="ECO:0000256" key="1">
    <source>
        <dbReference type="ARBA" id="ARBA00005417"/>
    </source>
</evidence>
<dbReference type="PROSITE" id="PS50893">
    <property type="entry name" value="ABC_TRANSPORTER_2"/>
    <property type="match status" value="1"/>
</dbReference>
<evidence type="ECO:0000313" key="14">
    <source>
        <dbReference type="Proteomes" id="UP001148313"/>
    </source>
</evidence>
<dbReference type="InterPro" id="IPR050334">
    <property type="entry name" value="Molybdenum_import_ModC"/>
</dbReference>
<dbReference type="SMART" id="SM00382">
    <property type="entry name" value="AAA"/>
    <property type="match status" value="1"/>
</dbReference>
<dbReference type="InterPro" id="IPR008995">
    <property type="entry name" value="Mo/tungstate-bd_C_term_dom"/>
</dbReference>
<dbReference type="InterPro" id="IPR027417">
    <property type="entry name" value="P-loop_NTPase"/>
</dbReference>
<dbReference type="PROSITE" id="PS00211">
    <property type="entry name" value="ABC_TRANSPORTER_1"/>
    <property type="match status" value="1"/>
</dbReference>
<keyword evidence="5" id="KW-0997">Cell inner membrane</keyword>
<dbReference type="InterPro" id="IPR004606">
    <property type="entry name" value="Mop_domain"/>
</dbReference>
<organism evidence="13 14">
    <name type="scientific">Hoeflea poritis</name>
    <dbReference type="NCBI Taxonomy" id="2993659"/>
    <lineage>
        <taxon>Bacteria</taxon>
        <taxon>Pseudomonadati</taxon>
        <taxon>Pseudomonadota</taxon>
        <taxon>Alphaproteobacteria</taxon>
        <taxon>Hyphomicrobiales</taxon>
        <taxon>Rhizobiaceae</taxon>
        <taxon>Hoeflea</taxon>
    </lineage>
</organism>
<dbReference type="GO" id="GO:0005524">
    <property type="term" value="F:ATP binding"/>
    <property type="evidence" value="ECO:0007669"/>
    <property type="project" value="UniProtKB-KW"/>
</dbReference>
<evidence type="ECO:0000256" key="6">
    <source>
        <dbReference type="ARBA" id="ARBA00022741"/>
    </source>
</evidence>
<accession>A0ABT4VR89</accession>